<sequence>MFADDSRPVEGVQDAKTQGSLEARDIATPLDYLVPPPIDAAPQPVAPAAAPVASPATTHHAAPQAHSGGVGVTTTNPGELQVARDFDAGELLVPPSDVAESESSYSTLKLPRADHPGRPEGEVVVGRSDKSSGPLPPHRLPQSLLPPEDPLPPHSALPLAQLHHPLDAAPAFSEWVPQHNFALGGPVYTFVKTDSLGHFKWGVRHRAVT</sequence>
<keyword evidence="3" id="KW-1185">Reference proteome</keyword>
<dbReference type="EMBL" id="JBFDAA010000003">
    <property type="protein sequence ID" value="KAL1139091.1"/>
    <property type="molecule type" value="Genomic_DNA"/>
</dbReference>
<comment type="caution">
    <text evidence="2">The sequence shown here is derived from an EMBL/GenBank/DDBJ whole genome shotgun (WGS) entry which is preliminary data.</text>
</comment>
<dbReference type="AlphaFoldDB" id="A0ABD0YT27"/>
<evidence type="ECO:0000313" key="2">
    <source>
        <dbReference type="EMBL" id="KAL1139091.1"/>
    </source>
</evidence>
<proteinExistence type="predicted"/>
<feature type="compositionally biased region" description="Low complexity" evidence="1">
    <location>
        <begin position="40"/>
        <end position="67"/>
    </location>
</feature>
<feature type="region of interest" description="Disordered" evidence="1">
    <location>
        <begin position="96"/>
        <end position="158"/>
    </location>
</feature>
<protein>
    <submittedName>
        <fullName evidence="2">Uncharacterized protein</fullName>
    </submittedName>
</protein>
<feature type="region of interest" description="Disordered" evidence="1">
    <location>
        <begin position="1"/>
        <end position="77"/>
    </location>
</feature>
<organism evidence="2 3">
    <name type="scientific">Ranatra chinensis</name>
    <dbReference type="NCBI Taxonomy" id="642074"/>
    <lineage>
        <taxon>Eukaryota</taxon>
        <taxon>Metazoa</taxon>
        <taxon>Ecdysozoa</taxon>
        <taxon>Arthropoda</taxon>
        <taxon>Hexapoda</taxon>
        <taxon>Insecta</taxon>
        <taxon>Pterygota</taxon>
        <taxon>Neoptera</taxon>
        <taxon>Paraneoptera</taxon>
        <taxon>Hemiptera</taxon>
        <taxon>Heteroptera</taxon>
        <taxon>Panheteroptera</taxon>
        <taxon>Nepomorpha</taxon>
        <taxon>Nepidae</taxon>
        <taxon>Ranatrinae</taxon>
        <taxon>Ranatra</taxon>
    </lineage>
</organism>
<dbReference type="Proteomes" id="UP001558652">
    <property type="component" value="Unassembled WGS sequence"/>
</dbReference>
<accession>A0ABD0YT27</accession>
<name>A0ABD0YT27_9HEMI</name>
<gene>
    <name evidence="2" type="ORF">AAG570_009152</name>
</gene>
<reference evidence="2 3" key="1">
    <citation type="submission" date="2024-07" db="EMBL/GenBank/DDBJ databases">
        <title>Chromosome-level genome assembly of the water stick insect Ranatra chinensis (Heteroptera: Nepidae).</title>
        <authorList>
            <person name="Liu X."/>
        </authorList>
    </citation>
    <scope>NUCLEOTIDE SEQUENCE [LARGE SCALE GENOMIC DNA]</scope>
    <source>
        <strain evidence="2">Cailab_2021Rc</strain>
        <tissue evidence="2">Muscle</tissue>
    </source>
</reference>
<evidence type="ECO:0000313" key="3">
    <source>
        <dbReference type="Proteomes" id="UP001558652"/>
    </source>
</evidence>
<evidence type="ECO:0000256" key="1">
    <source>
        <dbReference type="SAM" id="MobiDB-lite"/>
    </source>
</evidence>
<feature type="compositionally biased region" description="Basic and acidic residues" evidence="1">
    <location>
        <begin position="111"/>
        <end position="121"/>
    </location>
</feature>